<dbReference type="AlphaFoldDB" id="A0A2N5DZR8"/>
<gene>
    <name evidence="2" type="ORF">CYR55_17295</name>
</gene>
<evidence type="ECO:0000313" key="3">
    <source>
        <dbReference type="Proteomes" id="UP000234240"/>
    </source>
</evidence>
<sequence>MCFAEILRLVIYDLGHIFTSMKNPFCFWPLLPEKKQVKKAVAAPGKRRINRVDKKAEKGDFSSKQYK</sequence>
<keyword evidence="3" id="KW-1185">Reference proteome</keyword>
<feature type="region of interest" description="Disordered" evidence="1">
    <location>
        <begin position="48"/>
        <end position="67"/>
    </location>
</feature>
<reference evidence="2 3" key="1">
    <citation type="submission" date="2017-12" db="EMBL/GenBank/DDBJ databases">
        <title>Characterization of six clinical isolates of Enterochimera gen. nov., a novel genus of the Yersiniaciae family and the three species Enterochimera arupensis sp. nov., Enterochimera coloradensis sp. nov, and Enterochimera californica sp. nov.</title>
        <authorList>
            <person name="Rossi A."/>
            <person name="Fisher M."/>
        </authorList>
    </citation>
    <scope>NUCLEOTIDE SEQUENCE [LARGE SCALE GENOMIC DNA]</scope>
    <source>
        <strain evidence="3">2015-Iso6</strain>
    </source>
</reference>
<name>A0A2N5DZR8_9GAMM</name>
<dbReference type="Proteomes" id="UP000234240">
    <property type="component" value="Unassembled WGS sequence"/>
</dbReference>
<comment type="caution">
    <text evidence="2">The sequence shown here is derived from an EMBL/GenBank/DDBJ whole genome shotgun (WGS) entry which is preliminary data.</text>
</comment>
<organism evidence="2 3">
    <name type="scientific">Chimaeribacter californicus</name>
    <dbReference type="NCBI Taxonomy" id="2060067"/>
    <lineage>
        <taxon>Bacteria</taxon>
        <taxon>Pseudomonadati</taxon>
        <taxon>Pseudomonadota</taxon>
        <taxon>Gammaproteobacteria</taxon>
        <taxon>Enterobacterales</taxon>
        <taxon>Yersiniaceae</taxon>
        <taxon>Chimaeribacter</taxon>
    </lineage>
</organism>
<feature type="compositionally biased region" description="Basic and acidic residues" evidence="1">
    <location>
        <begin position="50"/>
        <end position="61"/>
    </location>
</feature>
<dbReference type="EMBL" id="PJZF01000017">
    <property type="protein sequence ID" value="PLR33338.1"/>
    <property type="molecule type" value="Genomic_DNA"/>
</dbReference>
<proteinExistence type="predicted"/>
<accession>A0A2N5DZR8</accession>
<protein>
    <submittedName>
        <fullName evidence="2">Uncharacterized protein</fullName>
    </submittedName>
</protein>
<evidence type="ECO:0000256" key="1">
    <source>
        <dbReference type="SAM" id="MobiDB-lite"/>
    </source>
</evidence>
<evidence type="ECO:0000313" key="2">
    <source>
        <dbReference type="EMBL" id="PLR33338.1"/>
    </source>
</evidence>